<dbReference type="GO" id="GO:0005782">
    <property type="term" value="C:peroxisomal matrix"/>
    <property type="evidence" value="ECO:0007669"/>
    <property type="project" value="UniProtKB-SubCell"/>
</dbReference>
<evidence type="ECO:0000256" key="5">
    <source>
        <dbReference type="ARBA" id="ARBA00022827"/>
    </source>
</evidence>
<comment type="subcellular location">
    <subcellularLocation>
        <location evidence="2">Peroxisome matrix</location>
    </subcellularLocation>
</comment>
<dbReference type="GO" id="GO:0071949">
    <property type="term" value="F:FAD binding"/>
    <property type="evidence" value="ECO:0007669"/>
    <property type="project" value="InterPro"/>
</dbReference>
<dbReference type="PANTHER" id="PTHR11530:SF11">
    <property type="entry name" value="D-ASPARTATE OXIDASE"/>
    <property type="match status" value="1"/>
</dbReference>
<keyword evidence="9" id="KW-1185">Reference proteome</keyword>
<reference evidence="8 9" key="1">
    <citation type="submission" date="2019-01" db="EMBL/GenBank/DDBJ databases">
        <authorList>
            <person name="Sayadi A."/>
        </authorList>
    </citation>
    <scope>NUCLEOTIDE SEQUENCE [LARGE SCALE GENOMIC DNA]</scope>
</reference>
<name>A0A653CL49_CALMS</name>
<dbReference type="PROSITE" id="PS00677">
    <property type="entry name" value="DAO"/>
    <property type="match status" value="1"/>
</dbReference>
<dbReference type="InterPro" id="IPR006181">
    <property type="entry name" value="D-amino_acid_oxidase_CS"/>
</dbReference>
<dbReference type="PANTHER" id="PTHR11530">
    <property type="entry name" value="D-AMINO ACID OXIDASE"/>
    <property type="match status" value="1"/>
</dbReference>
<comment type="cofactor">
    <cofactor evidence="1">
        <name>FAD</name>
        <dbReference type="ChEBI" id="CHEBI:57692"/>
    </cofactor>
</comment>
<sequence>MKPVRGQVMKIKAPWQNHTYIIDCHNKCSYIIPNIGLTTLGGTKQINYNTRISNLDREHIKSTCESIVPSLRTAEVVREVVGLRPSRSKVRIEAEILQRQNKHLKLVHNYGHGGAGITLSIGCAKEAADLVEMLLLRNKL</sequence>
<organism evidence="8 9">
    <name type="scientific">Callosobruchus maculatus</name>
    <name type="common">Southern cowpea weevil</name>
    <name type="synonym">Pulse bruchid</name>
    <dbReference type="NCBI Taxonomy" id="64391"/>
    <lineage>
        <taxon>Eukaryota</taxon>
        <taxon>Metazoa</taxon>
        <taxon>Ecdysozoa</taxon>
        <taxon>Arthropoda</taxon>
        <taxon>Hexapoda</taxon>
        <taxon>Insecta</taxon>
        <taxon>Pterygota</taxon>
        <taxon>Neoptera</taxon>
        <taxon>Endopterygota</taxon>
        <taxon>Coleoptera</taxon>
        <taxon>Polyphaga</taxon>
        <taxon>Cucujiformia</taxon>
        <taxon>Chrysomeloidea</taxon>
        <taxon>Chrysomelidae</taxon>
        <taxon>Bruchinae</taxon>
        <taxon>Bruchini</taxon>
        <taxon>Callosobruchus</taxon>
    </lineage>
</organism>
<keyword evidence="4" id="KW-0285">Flavoprotein</keyword>
<accession>A0A653CL49</accession>
<dbReference type="Proteomes" id="UP000410492">
    <property type="component" value="Unassembled WGS sequence"/>
</dbReference>
<dbReference type="EMBL" id="CAACVG010008138">
    <property type="protein sequence ID" value="VEN48647.1"/>
    <property type="molecule type" value="Genomic_DNA"/>
</dbReference>
<dbReference type="InterPro" id="IPR023209">
    <property type="entry name" value="DAO"/>
</dbReference>
<evidence type="ECO:0000313" key="9">
    <source>
        <dbReference type="Proteomes" id="UP000410492"/>
    </source>
</evidence>
<gene>
    <name evidence="8" type="ORF">CALMAC_LOCUS10020</name>
</gene>
<dbReference type="Gene3D" id="3.30.9.10">
    <property type="entry name" value="D-Amino Acid Oxidase, subunit A, domain 2"/>
    <property type="match status" value="1"/>
</dbReference>
<dbReference type="AlphaFoldDB" id="A0A653CL49"/>
<protein>
    <recommendedName>
        <fullName evidence="7">FAD dependent oxidoreductase domain-containing protein</fullName>
    </recommendedName>
</protein>
<dbReference type="OrthoDB" id="2015447at2759"/>
<evidence type="ECO:0000256" key="1">
    <source>
        <dbReference type="ARBA" id="ARBA00001974"/>
    </source>
</evidence>
<evidence type="ECO:0000256" key="3">
    <source>
        <dbReference type="ARBA" id="ARBA00006730"/>
    </source>
</evidence>
<comment type="similarity">
    <text evidence="3">Belongs to the DAMOX/DASOX family.</text>
</comment>
<evidence type="ECO:0000256" key="6">
    <source>
        <dbReference type="ARBA" id="ARBA00023002"/>
    </source>
</evidence>
<dbReference type="GO" id="GO:0019478">
    <property type="term" value="P:D-amino acid catabolic process"/>
    <property type="evidence" value="ECO:0007669"/>
    <property type="project" value="TreeGrafter"/>
</dbReference>
<keyword evidence="5" id="KW-0274">FAD</keyword>
<dbReference type="SUPFAM" id="SSF54373">
    <property type="entry name" value="FAD-linked reductases, C-terminal domain"/>
    <property type="match status" value="1"/>
</dbReference>
<evidence type="ECO:0000256" key="4">
    <source>
        <dbReference type="ARBA" id="ARBA00022630"/>
    </source>
</evidence>
<keyword evidence="6" id="KW-0560">Oxidoreductase</keyword>
<evidence type="ECO:0000313" key="8">
    <source>
        <dbReference type="EMBL" id="VEN48647.1"/>
    </source>
</evidence>
<evidence type="ECO:0000259" key="7">
    <source>
        <dbReference type="Pfam" id="PF01266"/>
    </source>
</evidence>
<dbReference type="Pfam" id="PF01266">
    <property type="entry name" value="DAO"/>
    <property type="match status" value="1"/>
</dbReference>
<evidence type="ECO:0000256" key="2">
    <source>
        <dbReference type="ARBA" id="ARBA00004253"/>
    </source>
</evidence>
<proteinExistence type="inferred from homology"/>
<feature type="domain" description="FAD dependent oxidoreductase" evidence="7">
    <location>
        <begin position="2"/>
        <end position="130"/>
    </location>
</feature>
<dbReference type="GO" id="GO:0003884">
    <property type="term" value="F:D-amino-acid oxidase activity"/>
    <property type="evidence" value="ECO:0007669"/>
    <property type="project" value="InterPro"/>
</dbReference>
<dbReference type="InterPro" id="IPR006076">
    <property type="entry name" value="FAD-dep_OxRdtase"/>
</dbReference>